<dbReference type="Proteomes" id="UP001611494">
    <property type="component" value="Unassembled WGS sequence"/>
</dbReference>
<dbReference type="EC" id="1.-.-.-" evidence="2"/>
<keyword evidence="3" id="KW-1185">Reference proteome</keyword>
<proteinExistence type="predicted"/>
<keyword evidence="2" id="KW-0503">Monooxygenase</keyword>
<reference evidence="2 3" key="1">
    <citation type="submission" date="2024-10" db="EMBL/GenBank/DDBJ databases">
        <title>The Natural Products Discovery Center: Release of the First 8490 Sequenced Strains for Exploring Actinobacteria Biosynthetic Diversity.</title>
        <authorList>
            <person name="Kalkreuter E."/>
            <person name="Kautsar S.A."/>
            <person name="Yang D."/>
            <person name="Bader C.D."/>
            <person name="Teijaro C.N."/>
            <person name="Fluegel L."/>
            <person name="Davis C.M."/>
            <person name="Simpson J.R."/>
            <person name="Lauterbach L."/>
            <person name="Steele A.D."/>
            <person name="Gui C."/>
            <person name="Meng S."/>
            <person name="Li G."/>
            <person name="Viehrig K."/>
            <person name="Ye F."/>
            <person name="Su P."/>
            <person name="Kiefer A.F."/>
            <person name="Nichols A."/>
            <person name="Cepeda A.J."/>
            <person name="Yan W."/>
            <person name="Fan B."/>
            <person name="Jiang Y."/>
            <person name="Adhikari A."/>
            <person name="Zheng C.-J."/>
            <person name="Schuster L."/>
            <person name="Cowan T.M."/>
            <person name="Smanski M.J."/>
            <person name="Chevrette M.G."/>
            <person name="De Carvalho L.P.S."/>
            <person name="Shen B."/>
        </authorList>
    </citation>
    <scope>NUCLEOTIDE SEQUENCE [LARGE SCALE GENOMIC DNA]</scope>
    <source>
        <strain evidence="2 3">NPDC019377</strain>
    </source>
</reference>
<dbReference type="InterPro" id="IPR050744">
    <property type="entry name" value="AI-2_Isomerase_LsrG"/>
</dbReference>
<organism evidence="2 3">
    <name type="scientific">Nocardia testacea</name>
    <dbReference type="NCBI Taxonomy" id="248551"/>
    <lineage>
        <taxon>Bacteria</taxon>
        <taxon>Bacillati</taxon>
        <taxon>Actinomycetota</taxon>
        <taxon>Actinomycetes</taxon>
        <taxon>Mycobacteriales</taxon>
        <taxon>Nocardiaceae</taxon>
        <taxon>Nocardia</taxon>
    </lineage>
</organism>
<dbReference type="PANTHER" id="PTHR33336:SF1">
    <property type="entry name" value="(4S)-4-HYDROXY-5-PHOSPHONOOXYPENTANE-2,3-DIONE ISOMERASE"/>
    <property type="match status" value="1"/>
</dbReference>
<dbReference type="EMBL" id="JBIRYL010000001">
    <property type="protein sequence ID" value="MFI2228665.1"/>
    <property type="molecule type" value="Genomic_DNA"/>
</dbReference>
<evidence type="ECO:0000313" key="2">
    <source>
        <dbReference type="EMBL" id="MFI2228665.1"/>
    </source>
</evidence>
<dbReference type="RefSeq" id="WP_397058993.1">
    <property type="nucleotide sequence ID" value="NZ_JBIRYL010000001.1"/>
</dbReference>
<dbReference type="PROSITE" id="PS51725">
    <property type="entry name" value="ABM"/>
    <property type="match status" value="1"/>
</dbReference>
<evidence type="ECO:0000313" key="3">
    <source>
        <dbReference type="Proteomes" id="UP001611494"/>
    </source>
</evidence>
<gene>
    <name evidence="2" type="ORF">ACH49Z_02285</name>
</gene>
<evidence type="ECO:0000259" key="1">
    <source>
        <dbReference type="PROSITE" id="PS51725"/>
    </source>
</evidence>
<dbReference type="SUPFAM" id="SSF54909">
    <property type="entry name" value="Dimeric alpha+beta barrel"/>
    <property type="match status" value="1"/>
</dbReference>
<name>A0ABW7VRP4_9NOCA</name>
<protein>
    <submittedName>
        <fullName evidence="2">Quinol monooxygenase</fullName>
        <ecNumber evidence="2">1.-.-.-</ecNumber>
    </submittedName>
</protein>
<sequence>MYTLFVAVQIRPERRARFLAAITENAAASVRDEPGCLRFDVMEDAQRPGHFYFYEIYRDPAAFDAHRDTPHYAVWQRHAEECLMPGSKVNTFSDMIATNSDGALA</sequence>
<dbReference type="InterPro" id="IPR011008">
    <property type="entry name" value="Dimeric_a/b-barrel"/>
</dbReference>
<dbReference type="InterPro" id="IPR007138">
    <property type="entry name" value="ABM_dom"/>
</dbReference>
<dbReference type="PANTHER" id="PTHR33336">
    <property type="entry name" value="QUINOL MONOOXYGENASE YGIN-RELATED"/>
    <property type="match status" value="1"/>
</dbReference>
<dbReference type="Gene3D" id="3.30.70.100">
    <property type="match status" value="1"/>
</dbReference>
<dbReference type="Pfam" id="PF03992">
    <property type="entry name" value="ABM"/>
    <property type="match status" value="1"/>
</dbReference>
<dbReference type="GO" id="GO:0004497">
    <property type="term" value="F:monooxygenase activity"/>
    <property type="evidence" value="ECO:0007669"/>
    <property type="project" value="UniProtKB-KW"/>
</dbReference>
<feature type="domain" description="ABM" evidence="1">
    <location>
        <begin position="2"/>
        <end position="92"/>
    </location>
</feature>
<comment type="caution">
    <text evidence="2">The sequence shown here is derived from an EMBL/GenBank/DDBJ whole genome shotgun (WGS) entry which is preliminary data.</text>
</comment>
<keyword evidence="2" id="KW-0560">Oxidoreductase</keyword>
<accession>A0ABW7VRP4</accession>